<dbReference type="PANTHER" id="PTHR16255:SF4">
    <property type="entry name" value="SPORULATION PROTEIN RMD8"/>
    <property type="match status" value="1"/>
</dbReference>
<dbReference type="InterPro" id="IPR051624">
    <property type="entry name" value="RMD1/Sad1-interacting"/>
</dbReference>
<feature type="transmembrane region" description="Helical" evidence="3">
    <location>
        <begin position="492"/>
        <end position="517"/>
    </location>
</feature>
<keyword evidence="3" id="KW-0472">Membrane</keyword>
<evidence type="ECO:0000313" key="5">
    <source>
        <dbReference type="EMBL" id="GAW03537.1"/>
    </source>
</evidence>
<reference evidence="5 6" key="2">
    <citation type="submission" date="2017-02" db="EMBL/GenBank/DDBJ databases">
        <title>A genome survey and senescence transcriptome analysis in Lentinula edodes.</title>
        <authorList>
            <person name="Sakamoto Y."/>
            <person name="Nakade K."/>
            <person name="Sato S."/>
            <person name="Yoshida Y."/>
            <person name="Miyazaki K."/>
            <person name="Natsume S."/>
            <person name="Konno N."/>
        </authorList>
    </citation>
    <scope>NUCLEOTIDE SEQUENCE [LARGE SCALE GENOMIC DNA]</scope>
    <source>
        <strain evidence="5 6">NBRC 111202</strain>
    </source>
</reference>
<organism evidence="5 6">
    <name type="scientific">Lentinula edodes</name>
    <name type="common">Shiitake mushroom</name>
    <name type="synonym">Lentinus edodes</name>
    <dbReference type="NCBI Taxonomy" id="5353"/>
    <lineage>
        <taxon>Eukaryota</taxon>
        <taxon>Fungi</taxon>
        <taxon>Dikarya</taxon>
        <taxon>Basidiomycota</taxon>
        <taxon>Agaricomycotina</taxon>
        <taxon>Agaricomycetes</taxon>
        <taxon>Agaricomycetidae</taxon>
        <taxon>Agaricales</taxon>
        <taxon>Marasmiineae</taxon>
        <taxon>Omphalotaceae</taxon>
        <taxon>Lentinula</taxon>
    </lineage>
</organism>
<sequence>MSKPEPSVRPPSTSQLPGSRRSRKPKGRISSLNTPLNAVGPTFGTSVARRASISGLSAPGALKSQRTSKTSQKLVVLPSAPQTKPLPGEDDDDLLGYETDAGIRMRDHKSEAERMSKEQRKRAGIKRITAYCIAESLKMKLLASFLKREHNVGPRVFDEALYAMYHLPLLPGYGPNSNIRSAAPVKTGDGKSILARLSEAEEMGYQGSYFPHEAESSPNEDGYMTSSSPTETRQALTQRTPTSAATDISVESPFNPTSYISSSPETIRQQREPSSSRIEREQDPVQENAEVVFFEYGVVVCFGLTEGEEKSILEDIENAGILRRKISEEHWEIEECHFAHDPNIGYPRIYNDFFTLKSRSHLLKLSIAHALAQSTLLAHFESNAQRVLSSPQTLAIPQQLADKGALQLKRREALKLTGRLFTLRRDVNLVSNVLDVPELFWSEASLKELYDAVREYMEISGRVQVLNEKLGTASDFLEAIHDHLNNSAMERITWIVIWLIVVAILVELGEVIARLVVHATTVGGNKGFAVSGIHRISKEDALRALDMMVLRSN</sequence>
<accession>A0A1Q3E8F9</accession>
<dbReference type="GO" id="GO:0005739">
    <property type="term" value="C:mitochondrion"/>
    <property type="evidence" value="ECO:0007669"/>
    <property type="project" value="UniProtKB-ARBA"/>
</dbReference>
<dbReference type="Pfam" id="PF02582">
    <property type="entry name" value="DUF155"/>
    <property type="match status" value="1"/>
</dbReference>
<feature type="compositionally biased region" description="Polar residues" evidence="2">
    <location>
        <begin position="252"/>
        <end position="276"/>
    </location>
</feature>
<comment type="similarity">
    <text evidence="1">Belongs to the RMD1/sif2 family.</text>
</comment>
<dbReference type="EMBL" id="BDGU01000149">
    <property type="protein sequence ID" value="GAW03537.1"/>
    <property type="molecule type" value="Genomic_DNA"/>
</dbReference>
<keyword evidence="3" id="KW-0812">Transmembrane</keyword>
<feature type="domain" description="DUF155" evidence="4">
    <location>
        <begin position="291"/>
        <end position="467"/>
    </location>
</feature>
<feature type="region of interest" description="Disordered" evidence="2">
    <location>
        <begin position="209"/>
        <end position="283"/>
    </location>
</feature>
<dbReference type="AlphaFoldDB" id="A0A1Q3E8F9"/>
<keyword evidence="6" id="KW-1185">Reference proteome</keyword>
<evidence type="ECO:0000259" key="4">
    <source>
        <dbReference type="Pfam" id="PF02582"/>
    </source>
</evidence>
<feature type="region of interest" description="Disordered" evidence="2">
    <location>
        <begin position="1"/>
        <end position="43"/>
    </location>
</feature>
<comment type="caution">
    <text evidence="5">The sequence shown here is derived from an EMBL/GenBank/DDBJ whole genome shotgun (WGS) entry which is preliminary data.</text>
</comment>
<keyword evidence="3" id="KW-1133">Transmembrane helix</keyword>
<evidence type="ECO:0000256" key="3">
    <source>
        <dbReference type="SAM" id="Phobius"/>
    </source>
</evidence>
<protein>
    <submittedName>
        <fullName evidence="5">DUF155-domain-containing protein</fullName>
    </submittedName>
</protein>
<reference evidence="5 6" key="1">
    <citation type="submission" date="2016-08" db="EMBL/GenBank/DDBJ databases">
        <authorList>
            <consortium name="Lentinula edodes genome sequencing consortium"/>
            <person name="Sakamoto Y."/>
            <person name="Nakade K."/>
            <person name="Sato S."/>
            <person name="Yoshida Y."/>
            <person name="Miyazaki K."/>
            <person name="Natsume S."/>
            <person name="Konno N."/>
        </authorList>
    </citation>
    <scope>NUCLEOTIDE SEQUENCE [LARGE SCALE GENOMIC DNA]</scope>
    <source>
        <strain evidence="5 6">NBRC 111202</strain>
    </source>
</reference>
<dbReference type="Proteomes" id="UP000188533">
    <property type="component" value="Unassembled WGS sequence"/>
</dbReference>
<gene>
    <name evidence="5" type="ORF">LENED_005269</name>
</gene>
<dbReference type="PANTHER" id="PTHR16255">
    <property type="entry name" value="REQUIRED FOR MEIOTIC NUCLEAR DIVISION PROTEIN 1 HOMOLOG"/>
    <property type="match status" value="1"/>
</dbReference>
<evidence type="ECO:0000256" key="1">
    <source>
        <dbReference type="ARBA" id="ARBA00008306"/>
    </source>
</evidence>
<evidence type="ECO:0000313" key="6">
    <source>
        <dbReference type="Proteomes" id="UP000188533"/>
    </source>
</evidence>
<feature type="compositionally biased region" description="Polar residues" evidence="2">
    <location>
        <begin position="216"/>
        <end position="246"/>
    </location>
</feature>
<name>A0A1Q3E8F9_LENED</name>
<dbReference type="InterPro" id="IPR003734">
    <property type="entry name" value="DUF155"/>
</dbReference>
<proteinExistence type="inferred from homology"/>
<evidence type="ECO:0000256" key="2">
    <source>
        <dbReference type="SAM" id="MobiDB-lite"/>
    </source>
</evidence>